<reference evidence="3" key="1">
    <citation type="journal article" date="2011" name="MBio">
        <title>Novel metabolic attributes of the genus Cyanothece, comprising a group of unicellular nitrogen-fixing Cyanobacteria.</title>
        <authorList>
            <person name="Bandyopadhyay A."/>
            <person name="Elvitigala T."/>
            <person name="Welsh E."/>
            <person name="Stockel J."/>
            <person name="Liberton M."/>
            <person name="Min H."/>
            <person name="Sherman L.A."/>
            <person name="Pakrasi H.B."/>
        </authorList>
    </citation>
    <scope>NUCLEOTIDE SEQUENCE [LARGE SCALE GENOMIC DNA]</scope>
    <source>
        <strain evidence="3">PCC 7822</strain>
    </source>
</reference>
<dbReference type="eggNOG" id="COG4995">
    <property type="taxonomic scope" value="Bacteria"/>
</dbReference>
<dbReference type="InterPro" id="IPR024983">
    <property type="entry name" value="CHAT_dom"/>
</dbReference>
<feature type="domain" description="FHA" evidence="1">
    <location>
        <begin position="498"/>
        <end position="549"/>
    </location>
</feature>
<dbReference type="Pfam" id="PF00498">
    <property type="entry name" value="FHA"/>
    <property type="match status" value="1"/>
</dbReference>
<dbReference type="AlphaFoldDB" id="E0UEE2"/>
<dbReference type="EMBL" id="CP002198">
    <property type="protein sequence ID" value="ADN15388.1"/>
    <property type="molecule type" value="Genomic_DNA"/>
</dbReference>
<name>E0UEE2_GLOV7</name>
<dbReference type="eggNOG" id="COG1716">
    <property type="taxonomic scope" value="Bacteria"/>
</dbReference>
<dbReference type="Gene3D" id="2.60.200.20">
    <property type="match status" value="1"/>
</dbReference>
<dbReference type="SMART" id="SM00240">
    <property type="entry name" value="FHA"/>
    <property type="match status" value="1"/>
</dbReference>
<dbReference type="Pfam" id="PF12770">
    <property type="entry name" value="CHAT"/>
    <property type="match status" value="1"/>
</dbReference>
<dbReference type="SUPFAM" id="SSF49879">
    <property type="entry name" value="SMAD/FHA domain"/>
    <property type="match status" value="1"/>
</dbReference>
<evidence type="ECO:0000259" key="1">
    <source>
        <dbReference type="PROSITE" id="PS50006"/>
    </source>
</evidence>
<gene>
    <name evidence="2" type="ordered locus">Cyan7822_3439</name>
</gene>
<dbReference type="STRING" id="497965.Cyan7822_3439"/>
<dbReference type="InterPro" id="IPR000253">
    <property type="entry name" value="FHA_dom"/>
</dbReference>
<dbReference type="InterPro" id="IPR008984">
    <property type="entry name" value="SMAD_FHA_dom_sf"/>
</dbReference>
<accession>E0UEE2</accession>
<proteinExistence type="predicted"/>
<protein>
    <submittedName>
        <fullName evidence="2">FHA domain containing protein</fullName>
    </submittedName>
</protein>
<organism evidence="2 3">
    <name type="scientific">Gloeothece verrucosa (strain PCC 7822)</name>
    <name type="common">Cyanothece sp. (strain PCC 7822)</name>
    <dbReference type="NCBI Taxonomy" id="497965"/>
    <lineage>
        <taxon>Bacteria</taxon>
        <taxon>Bacillati</taxon>
        <taxon>Cyanobacteriota</taxon>
        <taxon>Cyanophyceae</taxon>
        <taxon>Oscillatoriophycideae</taxon>
        <taxon>Chroococcales</taxon>
        <taxon>Aphanothecaceae</taxon>
        <taxon>Gloeothece</taxon>
        <taxon>Gloeothece verrucosa</taxon>
    </lineage>
</organism>
<evidence type="ECO:0000313" key="3">
    <source>
        <dbReference type="Proteomes" id="UP000008206"/>
    </source>
</evidence>
<keyword evidence="3" id="KW-1185">Reference proteome</keyword>
<dbReference type="CDD" id="cd00060">
    <property type="entry name" value="FHA"/>
    <property type="match status" value="1"/>
</dbReference>
<sequence length="598" mass="67144">MTKDQRLMTNMVIAIGVCHNTTITLRQQWSMSNKATPCLSLAVARLIQAGPDNFAIWVLQSPLPGGYVHYDCIWTETLTRQWLTWQEMFSLQYEPHIPVFHTAELPNQSSIVFSNTEEGGYGGQQMQQLGISLWQWLFDGPIRQSLAQSRGVAFGKNQSLRVRLDIRDPNLIPLPWEIMQPEIGTQAISLSPQILFSRTTTNVEPLAPQLNQESLNILLVLGEELNTPTLSAGTGLTPSYLSTQPEITLNSSSPRLELEEEANALIKVIAQSSQVNGLNSGVTSVTVKVETLIQPTPAQLTEALDNGNYNVFFYAGHGMPGLDGGLLFLRANAVMNGTELAQALVRNRITLALFNACWGAQPAQQGQRAIERSSLAEVLIHHGVPAVLGMRDAIADQEALSFIQAFTKALTQRMSIDQAVRVARQQLLTVYKFNQPAWTLPILYMHPEFDGKLLIKIDEGITELPVTQIDLTQETFPIAYLRLLNRKERVNQIYGGLMRVGRHQENDLVIKERWVSQRHAEIICRELNSGSGHQYTYYLRDFSRFGTFIYDLNSWQRVHHQEIPLSSGVQLKFGSLNGQIFEFIIESFSYSEPPKVDE</sequence>
<dbReference type="PROSITE" id="PS50006">
    <property type="entry name" value="FHA_DOMAIN"/>
    <property type="match status" value="1"/>
</dbReference>
<dbReference type="Proteomes" id="UP000008206">
    <property type="component" value="Chromosome"/>
</dbReference>
<dbReference type="KEGG" id="cyj:Cyan7822_3439"/>
<dbReference type="HOGENOM" id="CLU_494180_0_0_3"/>
<evidence type="ECO:0000313" key="2">
    <source>
        <dbReference type="EMBL" id="ADN15388.1"/>
    </source>
</evidence>